<dbReference type="OrthoDB" id="411251at2759"/>
<dbReference type="Gene3D" id="3.40.50.1000">
    <property type="entry name" value="HAD superfamily/HAD-like"/>
    <property type="match status" value="2"/>
</dbReference>
<keyword evidence="5 6" id="KW-0378">Hydrolase</keyword>
<evidence type="ECO:0000256" key="4">
    <source>
        <dbReference type="ARBA" id="ARBA00008770"/>
    </source>
</evidence>
<comment type="catalytic activity">
    <reaction evidence="1 6">
        <text>alpha,alpha-trehalose 6-phosphate + H2O = alpha,alpha-trehalose + phosphate</text>
        <dbReference type="Rhea" id="RHEA:23420"/>
        <dbReference type="ChEBI" id="CHEBI:15377"/>
        <dbReference type="ChEBI" id="CHEBI:16551"/>
        <dbReference type="ChEBI" id="CHEBI:43474"/>
        <dbReference type="ChEBI" id="CHEBI:58429"/>
        <dbReference type="EC" id="3.1.3.12"/>
    </reaction>
</comment>
<dbReference type="FunFam" id="3.30.70.1020:FF:000004">
    <property type="entry name" value="Trehalose 6-phosphate phosphatase"/>
    <property type="match status" value="1"/>
</dbReference>
<evidence type="ECO:0000256" key="1">
    <source>
        <dbReference type="ARBA" id="ARBA00000500"/>
    </source>
</evidence>
<dbReference type="InterPro" id="IPR023214">
    <property type="entry name" value="HAD_sf"/>
</dbReference>
<dbReference type="UniPathway" id="UPA00299"/>
<dbReference type="EC" id="3.1.3.12" evidence="6"/>
<reference evidence="7" key="3">
    <citation type="submission" date="2021-05" db="UniProtKB">
        <authorList>
            <consortium name="EnsemblPlants"/>
        </authorList>
    </citation>
    <scope>IDENTIFICATION</scope>
    <source>
        <strain evidence="7">cv. B73</strain>
    </source>
</reference>
<dbReference type="InParanoid" id="A0A804NXQ8"/>
<reference evidence="7" key="2">
    <citation type="submission" date="2019-07" db="EMBL/GenBank/DDBJ databases">
        <authorList>
            <person name="Seetharam A."/>
            <person name="Woodhouse M."/>
            <person name="Cannon E."/>
        </authorList>
    </citation>
    <scope>NUCLEOTIDE SEQUENCE [LARGE SCALE GENOMIC DNA]</scope>
    <source>
        <strain evidence="7">cv. B73</strain>
    </source>
</reference>
<comment type="cofactor">
    <cofactor evidence="2 6">
        <name>a divalent metal cation</name>
        <dbReference type="ChEBI" id="CHEBI:60240"/>
    </cofactor>
</comment>
<dbReference type="Gene3D" id="3.30.70.1020">
    <property type="entry name" value="Trehalose-6-phosphate phosphatase related protein, domain 2"/>
    <property type="match status" value="1"/>
</dbReference>
<dbReference type="Pfam" id="PF02358">
    <property type="entry name" value="Trehalose_PPase"/>
    <property type="match status" value="2"/>
</dbReference>
<evidence type="ECO:0000256" key="2">
    <source>
        <dbReference type="ARBA" id="ARBA00001968"/>
    </source>
</evidence>
<dbReference type="PANTHER" id="PTHR43768">
    <property type="entry name" value="TREHALOSE 6-PHOSPHATE PHOSPHATASE"/>
    <property type="match status" value="1"/>
</dbReference>
<evidence type="ECO:0000313" key="7">
    <source>
        <dbReference type="EnsemblPlants" id="Zm00001eb194210_P002"/>
    </source>
</evidence>
<dbReference type="SUPFAM" id="SSF56784">
    <property type="entry name" value="HAD-like"/>
    <property type="match status" value="2"/>
</dbReference>
<dbReference type="GO" id="GO:0004805">
    <property type="term" value="F:trehalose-phosphatase activity"/>
    <property type="evidence" value="ECO:0000318"/>
    <property type="project" value="GO_Central"/>
</dbReference>
<dbReference type="InterPro" id="IPR006379">
    <property type="entry name" value="HAD-SF_hydro_IIB"/>
</dbReference>
<evidence type="ECO:0000313" key="8">
    <source>
        <dbReference type="Proteomes" id="UP000007305"/>
    </source>
</evidence>
<evidence type="ECO:0000256" key="5">
    <source>
        <dbReference type="ARBA" id="ARBA00022801"/>
    </source>
</evidence>
<gene>
    <name evidence="7" type="primary">LOC100381600</name>
</gene>
<dbReference type="EnsemblPlants" id="Zm00001eb194210_T002">
    <property type="protein sequence ID" value="Zm00001eb194210_P002"/>
    <property type="gene ID" value="Zm00001eb194210"/>
</dbReference>
<protein>
    <recommendedName>
        <fullName evidence="6">Trehalose 6-phosphate phosphatase</fullName>
        <ecNumber evidence="6">3.1.3.12</ecNumber>
    </recommendedName>
</protein>
<name>A0A804NXQ8_MAIZE</name>
<dbReference type="FunCoup" id="A0A804NXQ8">
    <property type="interactions" value="167"/>
</dbReference>
<dbReference type="NCBIfam" id="TIGR01484">
    <property type="entry name" value="HAD-SF-IIB"/>
    <property type="match status" value="1"/>
</dbReference>
<organism evidence="7 8">
    <name type="scientific">Zea mays</name>
    <name type="common">Maize</name>
    <dbReference type="NCBI Taxonomy" id="4577"/>
    <lineage>
        <taxon>Eukaryota</taxon>
        <taxon>Viridiplantae</taxon>
        <taxon>Streptophyta</taxon>
        <taxon>Embryophyta</taxon>
        <taxon>Tracheophyta</taxon>
        <taxon>Spermatophyta</taxon>
        <taxon>Magnoliopsida</taxon>
        <taxon>Liliopsida</taxon>
        <taxon>Poales</taxon>
        <taxon>Poaceae</taxon>
        <taxon>PACMAD clade</taxon>
        <taxon>Panicoideae</taxon>
        <taxon>Andropogonodae</taxon>
        <taxon>Andropogoneae</taxon>
        <taxon>Tripsacinae</taxon>
        <taxon>Zea</taxon>
    </lineage>
</organism>
<sequence>MTNQDVVVSEMGIAAGTALPGSSPALLACRGAAAGAMSLRYLDLAAAAARSASCTWVEAMRASSPTRSRAAADVDELTAWMRKHPSALGKFEQIASASQGKKVVMFLDYDGTLAPIVADPDAAYMSDVMRAAVRDVAKHFPTAIVSGRCRDKVRSFVDLSELYYAGSHGMDIEGPSSNPESVLCQPASEFLPVIDEVYKALVEKTKSTPGAKVENNKFCLSVHFRCVDEKRWNALAEQVKAVIKDYPKLKLTQGRKVLEIRPSIMWDKGKALEFLLESLGTCVTTKQSPPPAPPRPCLFRPCRPQLLLSFRLQFLFSTCARITPPVQTNRCWLMLMTRTRRLFIFSGCCRSPGFASCSDALPVYIGDDRTDEDAFKVLRKRGQGVGILVSKCPKETNASYSLQDPGEVMDFLLRLVEWKRKSTTTRPPV</sequence>
<comment type="function">
    <text evidence="6">Removes the phosphate from trehalose 6-phosphate to produce free trehalose.</text>
</comment>
<dbReference type="InterPro" id="IPR036412">
    <property type="entry name" value="HAD-like_sf"/>
</dbReference>
<dbReference type="InterPro" id="IPR044651">
    <property type="entry name" value="OTSB-like"/>
</dbReference>
<dbReference type="AlphaFoldDB" id="A0A804NXQ8"/>
<evidence type="ECO:0000256" key="6">
    <source>
        <dbReference type="RuleBase" id="RU361117"/>
    </source>
</evidence>
<dbReference type="NCBIfam" id="TIGR00685">
    <property type="entry name" value="T6PP"/>
    <property type="match status" value="1"/>
</dbReference>
<dbReference type="Proteomes" id="UP000007305">
    <property type="component" value="Chromosome 4"/>
</dbReference>
<keyword evidence="8" id="KW-1185">Reference proteome</keyword>
<dbReference type="InterPro" id="IPR003337">
    <property type="entry name" value="Trehalose_PPase"/>
</dbReference>
<dbReference type="PANTHER" id="PTHR43768:SF32">
    <property type="entry name" value="TREHALOSE-PHOSPHATE PHOSPHATASE C-RELATED"/>
    <property type="match status" value="1"/>
</dbReference>
<dbReference type="CDD" id="cd01627">
    <property type="entry name" value="HAD_TPP"/>
    <property type="match status" value="1"/>
</dbReference>
<dbReference type="Gramene" id="Zm00001eb194210_T002">
    <property type="protein sequence ID" value="Zm00001eb194210_P002"/>
    <property type="gene ID" value="Zm00001eb194210"/>
</dbReference>
<comment type="pathway">
    <text evidence="3 6">Glycan biosynthesis; trehalose biosynthesis.</text>
</comment>
<comment type="similarity">
    <text evidence="4 6">Belongs to the trehalose phosphatase family.</text>
</comment>
<dbReference type="GO" id="GO:0005992">
    <property type="term" value="P:trehalose biosynthetic process"/>
    <property type="evidence" value="ECO:0000318"/>
    <property type="project" value="GO_Central"/>
</dbReference>
<evidence type="ECO:0000256" key="3">
    <source>
        <dbReference type="ARBA" id="ARBA00005199"/>
    </source>
</evidence>
<reference evidence="8" key="1">
    <citation type="journal article" date="2009" name="Science">
        <title>The B73 maize genome: complexity, diversity, and dynamics.</title>
        <authorList>
            <person name="Schnable P.S."/>
            <person name="Ware D."/>
            <person name="Fulton R.S."/>
            <person name="Stein J.C."/>
            <person name="Wei F."/>
            <person name="Pasternak S."/>
            <person name="Liang C."/>
            <person name="Zhang J."/>
            <person name="Fulton L."/>
            <person name="Graves T.A."/>
            <person name="Minx P."/>
            <person name="Reily A.D."/>
            <person name="Courtney L."/>
            <person name="Kruchowski S.S."/>
            <person name="Tomlinson C."/>
            <person name="Strong C."/>
            <person name="Delehaunty K."/>
            <person name="Fronick C."/>
            <person name="Courtney B."/>
            <person name="Rock S.M."/>
            <person name="Belter E."/>
            <person name="Du F."/>
            <person name="Kim K."/>
            <person name="Abbott R.M."/>
            <person name="Cotton M."/>
            <person name="Levy A."/>
            <person name="Marchetto P."/>
            <person name="Ochoa K."/>
            <person name="Jackson S.M."/>
            <person name="Gillam B."/>
            <person name="Chen W."/>
            <person name="Yan L."/>
            <person name="Higginbotham J."/>
            <person name="Cardenas M."/>
            <person name="Waligorski J."/>
            <person name="Applebaum E."/>
            <person name="Phelps L."/>
            <person name="Falcone J."/>
            <person name="Kanchi K."/>
            <person name="Thane T."/>
            <person name="Scimone A."/>
            <person name="Thane N."/>
            <person name="Henke J."/>
            <person name="Wang T."/>
            <person name="Ruppert J."/>
            <person name="Shah N."/>
            <person name="Rotter K."/>
            <person name="Hodges J."/>
            <person name="Ingenthron E."/>
            <person name="Cordes M."/>
            <person name="Kohlberg S."/>
            <person name="Sgro J."/>
            <person name="Delgado B."/>
            <person name="Mead K."/>
            <person name="Chinwalla A."/>
            <person name="Leonard S."/>
            <person name="Crouse K."/>
            <person name="Collura K."/>
            <person name="Kudrna D."/>
            <person name="Currie J."/>
            <person name="He R."/>
            <person name="Angelova A."/>
            <person name="Rajasekar S."/>
            <person name="Mueller T."/>
            <person name="Lomeli R."/>
            <person name="Scara G."/>
            <person name="Ko A."/>
            <person name="Delaney K."/>
            <person name="Wissotski M."/>
            <person name="Lopez G."/>
            <person name="Campos D."/>
            <person name="Braidotti M."/>
            <person name="Ashley E."/>
            <person name="Golser W."/>
            <person name="Kim H."/>
            <person name="Lee S."/>
            <person name="Lin J."/>
            <person name="Dujmic Z."/>
            <person name="Kim W."/>
            <person name="Talag J."/>
            <person name="Zuccolo A."/>
            <person name="Fan C."/>
            <person name="Sebastian A."/>
            <person name="Kramer M."/>
            <person name="Spiegel L."/>
            <person name="Nascimento L."/>
            <person name="Zutavern T."/>
            <person name="Miller B."/>
            <person name="Ambroise C."/>
            <person name="Muller S."/>
            <person name="Spooner W."/>
            <person name="Narechania A."/>
            <person name="Ren L."/>
            <person name="Wei S."/>
            <person name="Kumari S."/>
            <person name="Faga B."/>
            <person name="Levy M.J."/>
            <person name="McMahan L."/>
            <person name="Van Buren P."/>
            <person name="Vaughn M.W."/>
            <person name="Ying K."/>
            <person name="Yeh C.-T."/>
            <person name="Emrich S.J."/>
            <person name="Jia Y."/>
            <person name="Kalyanaraman A."/>
            <person name="Hsia A.-P."/>
            <person name="Barbazuk W.B."/>
            <person name="Baucom R.S."/>
            <person name="Brutnell T.P."/>
            <person name="Carpita N.C."/>
            <person name="Chaparro C."/>
            <person name="Chia J.-M."/>
            <person name="Deragon J.-M."/>
            <person name="Estill J.C."/>
            <person name="Fu Y."/>
            <person name="Jeddeloh J.A."/>
            <person name="Han Y."/>
            <person name="Lee H."/>
            <person name="Li P."/>
            <person name="Lisch D.R."/>
            <person name="Liu S."/>
            <person name="Liu Z."/>
            <person name="Nagel D.H."/>
            <person name="McCann M.C."/>
            <person name="SanMiguel P."/>
            <person name="Myers A.M."/>
            <person name="Nettleton D."/>
            <person name="Nguyen J."/>
            <person name="Penning B.W."/>
            <person name="Ponnala L."/>
            <person name="Schneider K.L."/>
            <person name="Schwartz D.C."/>
            <person name="Sharma A."/>
            <person name="Soderlund C."/>
            <person name="Springer N.M."/>
            <person name="Sun Q."/>
            <person name="Wang H."/>
            <person name="Waterman M."/>
            <person name="Westerman R."/>
            <person name="Wolfgruber T.K."/>
            <person name="Yang L."/>
            <person name="Yu Y."/>
            <person name="Zhang L."/>
            <person name="Zhou S."/>
            <person name="Zhu Q."/>
            <person name="Bennetzen J.L."/>
            <person name="Dawe R.K."/>
            <person name="Jiang J."/>
            <person name="Jiang N."/>
            <person name="Presting G.G."/>
            <person name="Wessler S.R."/>
            <person name="Aluru S."/>
            <person name="Martienssen R.A."/>
            <person name="Clifton S.W."/>
            <person name="McCombie W.R."/>
            <person name="Wing R.A."/>
            <person name="Wilson R.K."/>
        </authorList>
    </citation>
    <scope>NUCLEOTIDE SEQUENCE [LARGE SCALE GENOMIC DNA]</scope>
    <source>
        <strain evidence="8">cv. B73</strain>
    </source>
</reference>
<accession>A0A804NXQ8</accession>
<proteinExistence type="inferred from homology"/>